<feature type="signal peptide" evidence="4">
    <location>
        <begin position="1"/>
        <end position="23"/>
    </location>
</feature>
<feature type="domain" description="CN hydrolase" evidence="5">
    <location>
        <begin position="27"/>
        <end position="286"/>
    </location>
</feature>
<dbReference type="PANTHER" id="PTHR10609:SF14">
    <property type="entry name" value="BIOTINIDASE"/>
    <property type="match status" value="1"/>
</dbReference>
<accession>A0A1Y1LJQ9</accession>
<evidence type="ECO:0000259" key="5">
    <source>
        <dbReference type="PROSITE" id="PS50263"/>
    </source>
</evidence>
<dbReference type="PROSITE" id="PS50263">
    <property type="entry name" value="CN_HYDROLASE"/>
    <property type="match status" value="1"/>
</dbReference>
<evidence type="ECO:0000256" key="3">
    <source>
        <dbReference type="SAM" id="Phobius"/>
    </source>
</evidence>
<dbReference type="Pfam" id="PF00795">
    <property type="entry name" value="CN_hydrolase"/>
    <property type="match status" value="1"/>
</dbReference>
<reference evidence="6" key="1">
    <citation type="journal article" date="2016" name="Sci. Rep.">
        <title>Molecular characterization of firefly nuptial gifts: a multi-omics approach sheds light on postcopulatory sexual selection.</title>
        <authorList>
            <person name="Al-Wathiqui N."/>
            <person name="Fallon T.R."/>
            <person name="South A."/>
            <person name="Weng J.K."/>
            <person name="Lewis S.M."/>
        </authorList>
    </citation>
    <scope>NUCLEOTIDE SEQUENCE</scope>
</reference>
<name>A0A1Y1LJQ9_PHOPY</name>
<keyword evidence="2" id="KW-0378">Hydrolase</keyword>
<comment type="similarity">
    <text evidence="1">Belongs to the carbon-nitrogen hydrolase superfamily. BTD/VNN family.</text>
</comment>
<dbReference type="InterPro" id="IPR036526">
    <property type="entry name" value="C-N_Hydrolase_sf"/>
</dbReference>
<evidence type="ECO:0000256" key="1">
    <source>
        <dbReference type="ARBA" id="ARBA00008225"/>
    </source>
</evidence>
<dbReference type="AlphaFoldDB" id="A0A1Y1LJQ9"/>
<keyword evidence="4" id="KW-0732">Signal</keyword>
<dbReference type="InterPro" id="IPR040154">
    <property type="entry name" value="Biotinidase/VNN"/>
</dbReference>
<evidence type="ECO:0000256" key="4">
    <source>
        <dbReference type="SAM" id="SignalP"/>
    </source>
</evidence>
<evidence type="ECO:0000313" key="6">
    <source>
        <dbReference type="EMBL" id="JAV71257.1"/>
    </source>
</evidence>
<evidence type="ECO:0000256" key="2">
    <source>
        <dbReference type="ARBA" id="ARBA00022801"/>
    </source>
</evidence>
<dbReference type="Pfam" id="PF19018">
    <property type="entry name" value="Vanin_C"/>
    <property type="match status" value="1"/>
</dbReference>
<organism evidence="6">
    <name type="scientific">Photinus pyralis</name>
    <name type="common">Common eastern firefly</name>
    <name type="synonym">Lampyris pyralis</name>
    <dbReference type="NCBI Taxonomy" id="7054"/>
    <lineage>
        <taxon>Eukaryota</taxon>
        <taxon>Metazoa</taxon>
        <taxon>Ecdysozoa</taxon>
        <taxon>Arthropoda</taxon>
        <taxon>Hexapoda</taxon>
        <taxon>Insecta</taxon>
        <taxon>Pterygota</taxon>
        <taxon>Neoptera</taxon>
        <taxon>Endopterygota</taxon>
        <taxon>Coleoptera</taxon>
        <taxon>Polyphaga</taxon>
        <taxon>Elateriformia</taxon>
        <taxon>Elateroidea</taxon>
        <taxon>Lampyridae</taxon>
        <taxon>Lampyrinae</taxon>
        <taxon>Photinus</taxon>
    </lineage>
</organism>
<dbReference type="InterPro" id="IPR003010">
    <property type="entry name" value="C-N_Hydrolase"/>
</dbReference>
<dbReference type="PANTHER" id="PTHR10609">
    <property type="entry name" value="BIOTINIDASE-RELATED"/>
    <property type="match status" value="1"/>
</dbReference>
<keyword evidence="3" id="KW-1133">Transmembrane helix</keyword>
<protein>
    <recommendedName>
        <fullName evidence="5">CN hydrolase domain-containing protein</fullName>
    </recommendedName>
</protein>
<dbReference type="SUPFAM" id="SSF56317">
    <property type="entry name" value="Carbon-nitrogen hydrolase"/>
    <property type="match status" value="1"/>
</dbReference>
<feature type="transmembrane region" description="Helical" evidence="3">
    <location>
        <begin position="499"/>
        <end position="518"/>
    </location>
</feature>
<keyword evidence="3" id="KW-0472">Membrane</keyword>
<feature type="chain" id="PRO_5012620977" description="CN hydrolase domain-containing protein" evidence="4">
    <location>
        <begin position="24"/>
        <end position="520"/>
    </location>
</feature>
<proteinExistence type="inferred from homology"/>
<keyword evidence="3" id="KW-0812">Transmembrane</keyword>
<dbReference type="Gene3D" id="3.60.110.10">
    <property type="entry name" value="Carbon-nitrogen hydrolase"/>
    <property type="match status" value="1"/>
</dbReference>
<dbReference type="InterPro" id="IPR043957">
    <property type="entry name" value="Vanin_C"/>
</dbReference>
<dbReference type="EMBL" id="GEZM01060111">
    <property type="protein sequence ID" value="JAV71257.1"/>
    <property type="molecule type" value="Transcribed_RNA"/>
</dbReference>
<sequence length="520" mass="57045">MNSKIPYLICFLYANIFILEIYGQNTYKAAVVEFTPKLTADTPKNRVLENVEDYLNYIEDAADKHVDIILFPEYGLTGANIDPRDLSEVSTEVPNPDDSISPCTSSANYSKALIDLSCAAATNAMYVVINIFERVSKSNIFHNTNVIFNRGGTVVARYRKMNLYNESYVAPGNVTVTFKTDFGVTFGVIICNDILFGNSSLSVLRDEHVTDILYSAAWATLLPFFGGVSVQQGYARANGVNLLASGYNNPTSSLGGSGIYLANGTIADIHVSGAKLSKMLITDVPVLSQRLSPDTCQKAVNFTEEKSTHFGIESMIDINKFRTLKEDLSDYTFKTLNLNQTAIYEFACSGEGSCCYINVTLNKPIANSNYVYKLAVFNGGKHVLKESIGVRACSLVACLNESSSSCGERSNDPPNGVVFETIFVKGNFKNIRNAQDSPTTLNHNLQPIHNFVFCRKAINESRVVATIATTNQTNLLTFGIFGRVFDNDNKGTGVFNSGSFHLTTPVIVFTISIVIFLLQE</sequence>
<dbReference type="GO" id="GO:0016787">
    <property type="term" value="F:hydrolase activity"/>
    <property type="evidence" value="ECO:0007669"/>
    <property type="project" value="UniProtKB-KW"/>
</dbReference>